<dbReference type="AlphaFoldDB" id="A0AAP0WPD3"/>
<evidence type="ECO:0000256" key="4">
    <source>
        <dbReference type="PROSITE-ProRule" id="PRU00146"/>
    </source>
</evidence>
<evidence type="ECO:0000313" key="8">
    <source>
        <dbReference type="Proteomes" id="UP001415857"/>
    </source>
</evidence>
<keyword evidence="1" id="KW-0479">Metal-binding</keyword>
<dbReference type="Pfam" id="PF00628">
    <property type="entry name" value="PHD"/>
    <property type="match status" value="1"/>
</dbReference>
<dbReference type="EMBL" id="JBBPBK010000011">
    <property type="protein sequence ID" value="KAK9275707.1"/>
    <property type="molecule type" value="Genomic_DNA"/>
</dbReference>
<accession>A0AAP0WPD3</accession>
<keyword evidence="3" id="KW-0862">Zinc</keyword>
<keyword evidence="2 4" id="KW-0863">Zinc-finger</keyword>
<dbReference type="InterPro" id="IPR011011">
    <property type="entry name" value="Znf_FYVE_PHD"/>
</dbReference>
<dbReference type="InterPro" id="IPR013083">
    <property type="entry name" value="Znf_RING/FYVE/PHD"/>
</dbReference>
<dbReference type="PANTHER" id="PTHR24102:SF28">
    <property type="entry name" value="PHD-TYPE DOMAIN-CONTAINING PROTEIN"/>
    <property type="match status" value="1"/>
</dbReference>
<feature type="domain" description="PHD-type" evidence="6">
    <location>
        <begin position="65"/>
        <end position="112"/>
    </location>
</feature>
<evidence type="ECO:0000313" key="7">
    <source>
        <dbReference type="EMBL" id="KAK9275707.1"/>
    </source>
</evidence>
<protein>
    <recommendedName>
        <fullName evidence="6">PHD-type domain-containing protein</fullName>
    </recommendedName>
</protein>
<dbReference type="SUPFAM" id="SSF57903">
    <property type="entry name" value="FYVE/PHD zinc finger"/>
    <property type="match status" value="1"/>
</dbReference>
<feature type="region of interest" description="Disordered" evidence="5">
    <location>
        <begin position="249"/>
        <end position="284"/>
    </location>
</feature>
<dbReference type="InterPro" id="IPR001965">
    <property type="entry name" value="Znf_PHD"/>
</dbReference>
<evidence type="ECO:0000256" key="3">
    <source>
        <dbReference type="ARBA" id="ARBA00022833"/>
    </source>
</evidence>
<name>A0AAP0WPD3_LIQFO</name>
<keyword evidence="8" id="KW-1185">Reference proteome</keyword>
<proteinExistence type="predicted"/>
<evidence type="ECO:0000256" key="5">
    <source>
        <dbReference type="SAM" id="MobiDB-lite"/>
    </source>
</evidence>
<dbReference type="InterPro" id="IPR019787">
    <property type="entry name" value="Znf_PHD-finger"/>
</dbReference>
<dbReference type="PROSITE" id="PS50016">
    <property type="entry name" value="ZF_PHD_2"/>
    <property type="match status" value="1"/>
</dbReference>
<dbReference type="PROSITE" id="PS01359">
    <property type="entry name" value="ZF_PHD_1"/>
    <property type="match status" value="1"/>
</dbReference>
<reference evidence="7 8" key="1">
    <citation type="journal article" date="2024" name="Plant J.">
        <title>Genome sequences and population genomics reveal climatic adaptation and genomic divergence between two closely related sweetgum species.</title>
        <authorList>
            <person name="Xu W.Q."/>
            <person name="Ren C.Q."/>
            <person name="Zhang X.Y."/>
            <person name="Comes H.P."/>
            <person name="Liu X.H."/>
            <person name="Li Y.G."/>
            <person name="Kettle C.J."/>
            <person name="Jalonen R."/>
            <person name="Gaisberger H."/>
            <person name="Ma Y.Z."/>
            <person name="Qiu Y.X."/>
        </authorList>
    </citation>
    <scope>NUCLEOTIDE SEQUENCE [LARGE SCALE GENOMIC DNA]</scope>
    <source>
        <strain evidence="7">Hangzhou</strain>
    </source>
</reference>
<sequence length="506" mass="56302">MVSSDGNNKMIDKKRVLKCKRKNLPLGANILNGTKDVSLGLQPHRVENDITLDLSSRAKGEDGYFYECIICDNGGELLCCDTCPRTYHLQCLNPPLECVPPGNWQCANCCEKGDLSKSANHLTSAHADKKSSSPADKNLPVDSFHSLHELSEVAGQIEKIQKTMACVDSALSEVQQKAVEHIDSGKINELSTKVNKTKVYRRNRSRKSVRKEDIDTTFIRVHGSSKIPNEIQDESTVSTSRLLNSVNMQPRPSDHADGDLVNGIHSSPNQPTEQNGKATKKQGGTQVFPSVNGDICMHWPQESEQDQLMHVRDVRQVSIRSHNKLIQASTSFGKEEREPQLELEKKYSHAGQVLKEKFAKLRARQKKRLGLRNTTQRLSRMSGLVEPEPLIHIPRAIESAGEKASAIVSKVYKFHKPIMPQNRESGMKVCQGISANHGYDGARSFQDLSIKPHSKIPYQRPNNANKQLPDLPSHRALDAGSSMNSQQIVITGNSFYKPVLSVSFSF</sequence>
<dbReference type="PANTHER" id="PTHR24102">
    <property type="entry name" value="PHD FINGER PROTEIN"/>
    <property type="match status" value="1"/>
</dbReference>
<dbReference type="InterPro" id="IPR019786">
    <property type="entry name" value="Zinc_finger_PHD-type_CS"/>
</dbReference>
<evidence type="ECO:0000256" key="1">
    <source>
        <dbReference type="ARBA" id="ARBA00022723"/>
    </source>
</evidence>
<gene>
    <name evidence="7" type="ORF">L1049_022975</name>
</gene>
<dbReference type="Gene3D" id="3.30.40.10">
    <property type="entry name" value="Zinc/RING finger domain, C3HC4 (zinc finger)"/>
    <property type="match status" value="1"/>
</dbReference>
<comment type="caution">
    <text evidence="7">The sequence shown here is derived from an EMBL/GenBank/DDBJ whole genome shotgun (WGS) entry which is preliminary data.</text>
</comment>
<feature type="compositionally biased region" description="Polar residues" evidence="5">
    <location>
        <begin position="264"/>
        <end position="284"/>
    </location>
</feature>
<dbReference type="Proteomes" id="UP001415857">
    <property type="component" value="Unassembled WGS sequence"/>
</dbReference>
<feature type="region of interest" description="Disordered" evidence="5">
    <location>
        <begin position="121"/>
        <end position="140"/>
    </location>
</feature>
<evidence type="ECO:0000259" key="6">
    <source>
        <dbReference type="PROSITE" id="PS50016"/>
    </source>
</evidence>
<organism evidence="7 8">
    <name type="scientific">Liquidambar formosana</name>
    <name type="common">Formosan gum</name>
    <dbReference type="NCBI Taxonomy" id="63359"/>
    <lineage>
        <taxon>Eukaryota</taxon>
        <taxon>Viridiplantae</taxon>
        <taxon>Streptophyta</taxon>
        <taxon>Embryophyta</taxon>
        <taxon>Tracheophyta</taxon>
        <taxon>Spermatophyta</taxon>
        <taxon>Magnoliopsida</taxon>
        <taxon>eudicotyledons</taxon>
        <taxon>Gunneridae</taxon>
        <taxon>Pentapetalae</taxon>
        <taxon>Saxifragales</taxon>
        <taxon>Altingiaceae</taxon>
        <taxon>Liquidambar</taxon>
    </lineage>
</organism>
<dbReference type="GO" id="GO:0008270">
    <property type="term" value="F:zinc ion binding"/>
    <property type="evidence" value="ECO:0007669"/>
    <property type="project" value="UniProtKB-KW"/>
</dbReference>
<dbReference type="CDD" id="cd15532">
    <property type="entry name" value="PHD2_CHD_II"/>
    <property type="match status" value="1"/>
</dbReference>
<evidence type="ECO:0000256" key="2">
    <source>
        <dbReference type="ARBA" id="ARBA00022771"/>
    </source>
</evidence>
<dbReference type="SMART" id="SM00249">
    <property type="entry name" value="PHD"/>
    <property type="match status" value="1"/>
</dbReference>